<evidence type="ECO:0000313" key="2">
    <source>
        <dbReference type="EMBL" id="MFC4701835.1"/>
    </source>
</evidence>
<evidence type="ECO:0000259" key="1">
    <source>
        <dbReference type="Pfam" id="PF07238"/>
    </source>
</evidence>
<accession>A0ABV9LZR7</accession>
<comment type="caution">
    <text evidence="2">The sequence shown here is derived from an EMBL/GenBank/DDBJ whole genome shotgun (WGS) entry which is preliminary data.</text>
</comment>
<feature type="domain" description="PilZ" evidence="1">
    <location>
        <begin position="151"/>
        <end position="213"/>
    </location>
</feature>
<keyword evidence="3" id="KW-1185">Reference proteome</keyword>
<feature type="domain" description="PilZ" evidence="1">
    <location>
        <begin position="499"/>
        <end position="590"/>
    </location>
</feature>
<dbReference type="Proteomes" id="UP001595897">
    <property type="component" value="Unassembled WGS sequence"/>
</dbReference>
<organism evidence="2 3">
    <name type="scientific">Glaciecola siphonariae</name>
    <dbReference type="NCBI Taxonomy" id="521012"/>
    <lineage>
        <taxon>Bacteria</taxon>
        <taxon>Pseudomonadati</taxon>
        <taxon>Pseudomonadota</taxon>
        <taxon>Gammaproteobacteria</taxon>
        <taxon>Alteromonadales</taxon>
        <taxon>Alteromonadaceae</taxon>
        <taxon>Glaciecola</taxon>
    </lineage>
</organism>
<dbReference type="InterPro" id="IPR009875">
    <property type="entry name" value="PilZ_domain"/>
</dbReference>
<proteinExistence type="predicted"/>
<dbReference type="EMBL" id="JBHSGU010000029">
    <property type="protein sequence ID" value="MFC4701835.1"/>
    <property type="molecule type" value="Genomic_DNA"/>
</dbReference>
<dbReference type="Pfam" id="PF07238">
    <property type="entry name" value="PilZ"/>
    <property type="match status" value="2"/>
</dbReference>
<dbReference type="SUPFAM" id="SSF141371">
    <property type="entry name" value="PilZ domain-like"/>
    <property type="match status" value="1"/>
</dbReference>
<dbReference type="Gene3D" id="2.40.10.220">
    <property type="entry name" value="predicted glycosyltransferase like domains"/>
    <property type="match status" value="1"/>
</dbReference>
<dbReference type="RefSeq" id="WP_382410681.1">
    <property type="nucleotide sequence ID" value="NZ_JBHSGU010000029.1"/>
</dbReference>
<evidence type="ECO:0000313" key="3">
    <source>
        <dbReference type="Proteomes" id="UP001595897"/>
    </source>
</evidence>
<protein>
    <submittedName>
        <fullName evidence="2">PilZ domain-containing protein</fullName>
    </submittedName>
</protein>
<sequence length="817" mass="93489">MMTPDLAPHADIIKALAPLANRASFNAEFDKRTAKLTADTRFLVKMEIKRLAKPCIRSLDLRAKVKDDCRLYTYQGIDHYLHINGILYFEKLVERYGEYTFGVYEGMHEFALAERQKLEKQLLTPAVPANELYEPSEQYVTPCQELLNFPTRKEERLNYVTQIEVFFSDATSAHATTLDISMHGLRIRLKDSKRLEAVRPFESISVVFRSVERTSGITRDPIIYKILGVSGDPGKASIHLYREQGHEHALFEAFVQDLFRLHKRRYKVNLDNVEMAVGSKIYEQSFANNTPTLPVFIAKDAGGNYLAKYASVNGSTKRIIDYWTNEDKDLMLGYLLNAERLLKLATDNGSNPNLVVYSFHHVKDEKIYFYSASQAQLEHYPELADTFLSYGSRKVSWRVFRLTCSDVLPGAGVSPTSVPDGVSKEIDKLNKPPSPRLQGRLGEITHMISVTDITNDAGQECYQKRKLIKENIKHLHVFGHPRNKPPAAVEVFRHKDAELRRQTRYVLRTPVVIKTSSFSIVGFTEDISVSGLKLELEEPYHQRLNSKVNISFIKLQDITESFDLDNLQYRVKHINYDQQVLHLEAVSENESSEAEQFFAELIANNAERLPAITFEESIPGISSALRAIHAKTTPQFCAYVEKKQQGFLPAMATMNHIRTPWMKFLHHNDNLASVDLAWLYQDDALSEPTIKQSLKLLRIDPKPITTEIYVAYDSGVLAPHERLKAKWQYQLPSHKAKQQFIKHAQEQGEFFAFHVTINKALKPDLEKVEQELLYLSQHAIHKATHFEERMWDIAGCIFLSDISDEVLYRYGANSAAS</sequence>
<gene>
    <name evidence="2" type="ORF">ACFO4O_16925</name>
</gene>
<name>A0ABV9LZR7_9ALTE</name>
<reference evidence="3" key="1">
    <citation type="journal article" date="2019" name="Int. J. Syst. Evol. Microbiol.">
        <title>The Global Catalogue of Microorganisms (GCM) 10K type strain sequencing project: providing services to taxonomists for standard genome sequencing and annotation.</title>
        <authorList>
            <consortium name="The Broad Institute Genomics Platform"/>
            <consortium name="The Broad Institute Genome Sequencing Center for Infectious Disease"/>
            <person name="Wu L."/>
            <person name="Ma J."/>
        </authorList>
    </citation>
    <scope>NUCLEOTIDE SEQUENCE [LARGE SCALE GENOMIC DNA]</scope>
    <source>
        <strain evidence="3">KACC 12507</strain>
    </source>
</reference>